<keyword evidence="6" id="KW-1185">Reference proteome</keyword>
<dbReference type="EMBL" id="FNWO01000002">
    <property type="protein sequence ID" value="SEH28085.1"/>
    <property type="molecule type" value="Genomic_DNA"/>
</dbReference>
<protein>
    <recommendedName>
        <fullName evidence="4">Putative pterin-4-alpha-carbinolamine dehydratase</fullName>
        <shortName evidence="4">PHS</shortName>
        <ecNumber evidence="4">4.2.1.96</ecNumber>
    </recommendedName>
    <alternativeName>
        <fullName evidence="4">4-alpha-hydroxy-tetrahydropterin dehydratase</fullName>
    </alternativeName>
    <alternativeName>
        <fullName evidence="4">Pterin carbinolamine dehydratase</fullName>
        <shortName evidence="4">PCD</shortName>
    </alternativeName>
</protein>
<sequence length="96" mass="10602">MSPVLAGADRAAALASLSGWVERDGGTALSRDFVFRDFAEAFAFMTRVAFAAERLDHHPNWSNSWNRVEITLTTHESGGLTERDLSLAHEIDRVAK</sequence>
<comment type="catalytic activity">
    <reaction evidence="1 4">
        <text>(4aS,6R)-4a-hydroxy-L-erythro-5,6,7,8-tetrahydrobiopterin = (6R)-L-erythro-6,7-dihydrobiopterin + H2O</text>
        <dbReference type="Rhea" id="RHEA:11920"/>
        <dbReference type="ChEBI" id="CHEBI:15377"/>
        <dbReference type="ChEBI" id="CHEBI:15642"/>
        <dbReference type="ChEBI" id="CHEBI:43120"/>
        <dbReference type="EC" id="4.2.1.96"/>
    </reaction>
</comment>
<dbReference type="EC" id="4.2.1.96" evidence="4"/>
<dbReference type="AlphaFoldDB" id="A0A1H6H1S5"/>
<keyword evidence="3 4" id="KW-0456">Lyase</keyword>
<dbReference type="InterPro" id="IPR001533">
    <property type="entry name" value="Pterin_deHydtase"/>
</dbReference>
<dbReference type="PANTHER" id="PTHR12599">
    <property type="entry name" value="PTERIN-4-ALPHA-CARBINOLAMINE DEHYDRATASE"/>
    <property type="match status" value="1"/>
</dbReference>
<proteinExistence type="inferred from homology"/>
<dbReference type="Pfam" id="PF01329">
    <property type="entry name" value="Pterin_4a"/>
    <property type="match status" value="1"/>
</dbReference>
<evidence type="ECO:0000256" key="4">
    <source>
        <dbReference type="HAMAP-Rule" id="MF_00434"/>
    </source>
</evidence>
<dbReference type="GO" id="GO:0006729">
    <property type="term" value="P:tetrahydrobiopterin biosynthetic process"/>
    <property type="evidence" value="ECO:0007669"/>
    <property type="project" value="InterPro"/>
</dbReference>
<dbReference type="PANTHER" id="PTHR12599:SF0">
    <property type="entry name" value="PTERIN-4-ALPHA-CARBINOLAMINE DEHYDRATASE"/>
    <property type="match status" value="1"/>
</dbReference>
<dbReference type="InterPro" id="IPR036428">
    <property type="entry name" value="PCD_sf"/>
</dbReference>
<dbReference type="HAMAP" id="MF_00434">
    <property type="entry name" value="Pterin_4_alpha"/>
    <property type="match status" value="1"/>
</dbReference>
<dbReference type="NCBIfam" id="NF002017">
    <property type="entry name" value="PRK00823.1-2"/>
    <property type="match status" value="1"/>
</dbReference>
<dbReference type="CDD" id="cd00914">
    <property type="entry name" value="PCD_DCoH_subfamily_b"/>
    <property type="match status" value="1"/>
</dbReference>
<comment type="similarity">
    <text evidence="2 4">Belongs to the pterin-4-alpha-carbinolamine dehydratase family.</text>
</comment>
<accession>A0A1H6H1S5</accession>
<evidence type="ECO:0000313" key="6">
    <source>
        <dbReference type="Proteomes" id="UP000182983"/>
    </source>
</evidence>
<dbReference type="RefSeq" id="WP_074765488.1">
    <property type="nucleotide sequence ID" value="NZ_FNWO01000002.1"/>
</dbReference>
<evidence type="ECO:0000256" key="3">
    <source>
        <dbReference type="ARBA" id="ARBA00023239"/>
    </source>
</evidence>
<name>A0A1H6H1S5_MAGFU</name>
<reference evidence="6" key="1">
    <citation type="submission" date="2016-10" db="EMBL/GenBank/DDBJ databases">
        <authorList>
            <person name="Varghese N."/>
            <person name="Submissions S."/>
        </authorList>
    </citation>
    <scope>NUCLEOTIDE SEQUENCE [LARGE SCALE GENOMIC DNA]</scope>
    <source>
        <strain evidence="6">DSM 13234</strain>
    </source>
</reference>
<dbReference type="NCBIfam" id="NF002018">
    <property type="entry name" value="PRK00823.1-3"/>
    <property type="match status" value="1"/>
</dbReference>
<evidence type="ECO:0000256" key="2">
    <source>
        <dbReference type="ARBA" id="ARBA00006472"/>
    </source>
</evidence>
<dbReference type="Proteomes" id="UP000182983">
    <property type="component" value="Unassembled WGS sequence"/>
</dbReference>
<evidence type="ECO:0000256" key="1">
    <source>
        <dbReference type="ARBA" id="ARBA00001554"/>
    </source>
</evidence>
<dbReference type="GO" id="GO:0008124">
    <property type="term" value="F:4-alpha-hydroxytetrahydrobiopterin dehydratase activity"/>
    <property type="evidence" value="ECO:0007669"/>
    <property type="project" value="UniProtKB-UniRule"/>
</dbReference>
<dbReference type="SUPFAM" id="SSF55248">
    <property type="entry name" value="PCD-like"/>
    <property type="match status" value="1"/>
</dbReference>
<organism evidence="5 6">
    <name type="scientific">Magnetospirillum fulvum</name>
    <name type="common">Rhodospirillum fulvum</name>
    <dbReference type="NCBI Taxonomy" id="1082"/>
    <lineage>
        <taxon>Bacteria</taxon>
        <taxon>Pseudomonadati</taxon>
        <taxon>Pseudomonadota</taxon>
        <taxon>Alphaproteobacteria</taxon>
        <taxon>Rhodospirillales</taxon>
        <taxon>Rhodospirillaceae</taxon>
        <taxon>Magnetospirillum</taxon>
    </lineage>
</organism>
<dbReference type="Gene3D" id="3.30.1360.20">
    <property type="entry name" value="Transcriptional coactivator/pterin dehydratase"/>
    <property type="match status" value="1"/>
</dbReference>
<gene>
    <name evidence="5" type="ORF">SAMN04244559_00647</name>
</gene>
<evidence type="ECO:0000313" key="5">
    <source>
        <dbReference type="EMBL" id="SEH28085.1"/>
    </source>
</evidence>
<dbReference type="OrthoDB" id="9794987at2"/>